<evidence type="ECO:0000256" key="1">
    <source>
        <dbReference type="ARBA" id="ARBA00002591"/>
    </source>
</evidence>
<dbReference type="EMBL" id="CP002444">
    <property type="protein sequence ID" value="ADU97423.1"/>
    <property type="molecule type" value="Genomic_DNA"/>
</dbReference>
<keyword evidence="5" id="KW-0282">Flagellum</keyword>
<evidence type="ECO:0000256" key="3">
    <source>
        <dbReference type="ARBA" id="ARBA00023143"/>
    </source>
</evidence>
<dbReference type="NCBIfam" id="NF003676">
    <property type="entry name" value="PRK05303.1"/>
    <property type="match status" value="1"/>
</dbReference>
<dbReference type="STRING" id="648996.Theam_1461"/>
<keyword evidence="2 4" id="KW-0732">Signal</keyword>
<accession>E8T494</accession>
<dbReference type="HOGENOM" id="CLU_045235_1_0_0"/>
<organism evidence="5 6">
    <name type="scientific">Thermovibrio ammonificans (strain DSM 15698 / JCM 12110 / HB-1)</name>
    <dbReference type="NCBI Taxonomy" id="648996"/>
    <lineage>
        <taxon>Bacteria</taxon>
        <taxon>Pseudomonadati</taxon>
        <taxon>Aquificota</taxon>
        <taxon>Aquificia</taxon>
        <taxon>Desulfurobacteriales</taxon>
        <taxon>Desulfurobacteriaceae</taxon>
        <taxon>Thermovibrio</taxon>
    </lineage>
</organism>
<comment type="function">
    <text evidence="1 4">Assembles around the rod to form the L-ring and probably protects the motor/basal body from shearing forces during rotation.</text>
</comment>
<comment type="subunit">
    <text evidence="4">The basal body constitutes a major portion of the flagellar organelle and consists of four rings (L,P,S, and M) mounted on a central rod.</text>
</comment>
<feature type="signal peptide" evidence="4">
    <location>
        <begin position="1"/>
        <end position="19"/>
    </location>
</feature>
<gene>
    <name evidence="4" type="primary">flgI</name>
    <name evidence="5" type="ordered locus">Theam_1461</name>
</gene>
<sequence length="363" mass="38366" precursor="true">MIRLLTVLFFLLLSAGAQGALVKISTLVNVEGVRPNYLTGYGIVVGLNGSGDGTTSVFTLQSIANMLRKMGIYVDPKAVKTKNAAAVIVTAKLPPFAKPGMTFDVEVASLGDAKSIANGVLIRTPLLGPDGKVYAFAQGPVSTGGGFSESNKGGKVQKNFPTAGIIPNGGIVERPLPFELSQMKQLVLTLNQPNFTLASEIAQVINEHFGKPLARAVDSATVKVDYPAGVNKVKFISEVLNLEVNTVPEPTIVIYEKTGTVIMSGDIKIDPPVYVSHGNIYVSVTKTPVISQPPPLSGGKTVVTQQVKTTVKEENGRIFGINSPSLRDLVKALNQLGVSPRDLIAILQAMKAAGKLHAKIVIM</sequence>
<keyword evidence="4" id="KW-0574">Periplasm</keyword>
<reference evidence="5" key="1">
    <citation type="submission" date="2011-01" db="EMBL/GenBank/DDBJ databases">
        <title>Complete sequence of chromosome of Thermovibrio ammonificans HB-1.</title>
        <authorList>
            <consortium name="US DOE Joint Genome Institute"/>
            <person name="Lucas S."/>
            <person name="Copeland A."/>
            <person name="Lapidus A."/>
            <person name="Cheng J.-F."/>
            <person name="Goodwin L."/>
            <person name="Pitluck S."/>
            <person name="Davenport K."/>
            <person name="Detter J.C."/>
            <person name="Han C."/>
            <person name="Tapia R."/>
            <person name="Land M."/>
            <person name="Hauser L."/>
            <person name="Kyrpides N."/>
            <person name="Ivanova N."/>
            <person name="Ovchinnikova G."/>
            <person name="Vetriani C."/>
            <person name="Woyke T."/>
        </authorList>
    </citation>
    <scope>NUCLEOTIDE SEQUENCE [LARGE SCALE GENOMIC DNA]</scope>
    <source>
        <strain evidence="5">HB-1</strain>
    </source>
</reference>
<dbReference type="Pfam" id="PF02119">
    <property type="entry name" value="FlgI"/>
    <property type="match status" value="1"/>
</dbReference>
<keyword evidence="5" id="KW-0969">Cilium</keyword>
<comment type="subcellular location">
    <subcellularLocation>
        <location evidence="4">Periplasm</location>
    </subcellularLocation>
    <subcellularLocation>
        <location evidence="4">Bacterial flagellum basal body</location>
    </subcellularLocation>
</comment>
<comment type="similarity">
    <text evidence="4">Belongs to the FlgI family.</text>
</comment>
<name>E8T494_THEA1</name>
<evidence type="ECO:0000313" key="6">
    <source>
        <dbReference type="Proteomes" id="UP000006362"/>
    </source>
</evidence>
<dbReference type="GO" id="GO:0071973">
    <property type="term" value="P:bacterial-type flagellum-dependent cell motility"/>
    <property type="evidence" value="ECO:0007669"/>
    <property type="project" value="InterPro"/>
</dbReference>
<keyword evidence="5" id="KW-0966">Cell projection</keyword>
<dbReference type="PANTHER" id="PTHR30381">
    <property type="entry name" value="FLAGELLAR P-RING PERIPLASMIC PROTEIN FLGI"/>
    <property type="match status" value="1"/>
</dbReference>
<dbReference type="AlphaFoldDB" id="E8T494"/>
<protein>
    <recommendedName>
        <fullName evidence="4">Flagellar P-ring protein</fullName>
    </recommendedName>
    <alternativeName>
        <fullName evidence="4">Basal body P-ring protein</fullName>
    </alternativeName>
</protein>
<dbReference type="GO" id="GO:0009428">
    <property type="term" value="C:bacterial-type flagellum basal body, distal rod, P ring"/>
    <property type="evidence" value="ECO:0007669"/>
    <property type="project" value="InterPro"/>
</dbReference>
<dbReference type="GO" id="GO:0005198">
    <property type="term" value="F:structural molecule activity"/>
    <property type="evidence" value="ECO:0007669"/>
    <property type="project" value="InterPro"/>
</dbReference>
<evidence type="ECO:0000313" key="5">
    <source>
        <dbReference type="EMBL" id="ADU97423.1"/>
    </source>
</evidence>
<dbReference type="RefSeq" id="WP_013538209.1">
    <property type="nucleotide sequence ID" value="NC_014926.1"/>
</dbReference>
<dbReference type="Proteomes" id="UP000006362">
    <property type="component" value="Chromosome"/>
</dbReference>
<feature type="chain" id="PRO_5009011205" description="Flagellar P-ring protein" evidence="4">
    <location>
        <begin position="20"/>
        <end position="363"/>
    </location>
</feature>
<dbReference type="KEGG" id="tam:Theam_1461"/>
<dbReference type="InterPro" id="IPR001782">
    <property type="entry name" value="Flag_FlgI"/>
</dbReference>
<proteinExistence type="inferred from homology"/>
<dbReference type="GO" id="GO:0030288">
    <property type="term" value="C:outer membrane-bounded periplasmic space"/>
    <property type="evidence" value="ECO:0007669"/>
    <property type="project" value="InterPro"/>
</dbReference>
<dbReference type="PANTHER" id="PTHR30381:SF0">
    <property type="entry name" value="FLAGELLAR P-RING PROTEIN"/>
    <property type="match status" value="1"/>
</dbReference>
<dbReference type="HAMAP" id="MF_00416">
    <property type="entry name" value="FlgI"/>
    <property type="match status" value="1"/>
</dbReference>
<evidence type="ECO:0000256" key="4">
    <source>
        <dbReference type="HAMAP-Rule" id="MF_00416"/>
    </source>
</evidence>
<dbReference type="PRINTS" id="PR01010">
    <property type="entry name" value="FLGPRINGFLGI"/>
</dbReference>
<keyword evidence="3 4" id="KW-0975">Bacterial flagellum</keyword>
<evidence type="ECO:0000256" key="2">
    <source>
        <dbReference type="ARBA" id="ARBA00022729"/>
    </source>
</evidence>
<keyword evidence="6" id="KW-1185">Reference proteome</keyword>
<dbReference type="eggNOG" id="COG1706">
    <property type="taxonomic scope" value="Bacteria"/>
</dbReference>